<comment type="caution">
    <text evidence="1">The sequence shown here is derived from an EMBL/GenBank/DDBJ whole genome shotgun (WGS) entry which is preliminary data.</text>
</comment>
<dbReference type="EMBL" id="CM042011">
    <property type="protein sequence ID" value="KAI3765972.1"/>
    <property type="molecule type" value="Genomic_DNA"/>
</dbReference>
<keyword evidence="2" id="KW-1185">Reference proteome</keyword>
<evidence type="ECO:0000313" key="1">
    <source>
        <dbReference type="EMBL" id="KAI3765972.1"/>
    </source>
</evidence>
<organism evidence="1 2">
    <name type="scientific">Cichorium intybus</name>
    <name type="common">Chicory</name>
    <dbReference type="NCBI Taxonomy" id="13427"/>
    <lineage>
        <taxon>Eukaryota</taxon>
        <taxon>Viridiplantae</taxon>
        <taxon>Streptophyta</taxon>
        <taxon>Embryophyta</taxon>
        <taxon>Tracheophyta</taxon>
        <taxon>Spermatophyta</taxon>
        <taxon>Magnoliopsida</taxon>
        <taxon>eudicotyledons</taxon>
        <taxon>Gunneridae</taxon>
        <taxon>Pentapetalae</taxon>
        <taxon>asterids</taxon>
        <taxon>campanulids</taxon>
        <taxon>Asterales</taxon>
        <taxon>Asteraceae</taxon>
        <taxon>Cichorioideae</taxon>
        <taxon>Cichorieae</taxon>
        <taxon>Cichoriinae</taxon>
        <taxon>Cichorium</taxon>
    </lineage>
</organism>
<name>A0ACB9F5M7_CICIN</name>
<evidence type="ECO:0000313" key="2">
    <source>
        <dbReference type="Proteomes" id="UP001055811"/>
    </source>
</evidence>
<accession>A0ACB9F5M7</accession>
<protein>
    <submittedName>
        <fullName evidence="1">Uncharacterized protein</fullName>
    </submittedName>
</protein>
<dbReference type="Proteomes" id="UP001055811">
    <property type="component" value="Linkage Group LG03"/>
</dbReference>
<proteinExistence type="predicted"/>
<gene>
    <name evidence="1" type="ORF">L2E82_16019</name>
</gene>
<sequence>MDASATPSKNPKGAFKLLADLPSKGLFSSSVISSNLGGTRVYVTDRDTSPPENQLIKTDQVNILIRSLLLKQQHNAESSAKVAGGKDGSRKRALAKGVDGRATTKKAASNGQYGSQPEGSRSRVPENLQSLTVERIRALLKERGLSLKGKKDELIVRLRQTGPKYTRPNTYPHEYLYLETLDPPLFFVGVASEEHRTFSPSKPAAAAMVKYSKEPENPTKSCKARGSDLRCHFKNTRETAHAIRKLPLLKAKRYLEDVLVHKQAIPFTRFCRGVGRTAQAKNRHSNGQGRWPAKSAKFILDLLKNAESNAEVKGLDVDALHISHIQVNQAQKQRRRTYRAHGRINPYMSSPCHIELTLSEKEEPVKKEAETQLAPRTKKNQA</sequence>
<reference evidence="2" key="1">
    <citation type="journal article" date="2022" name="Mol. Ecol. Resour.">
        <title>The genomes of chicory, endive, great burdock and yacon provide insights into Asteraceae palaeo-polyploidization history and plant inulin production.</title>
        <authorList>
            <person name="Fan W."/>
            <person name="Wang S."/>
            <person name="Wang H."/>
            <person name="Wang A."/>
            <person name="Jiang F."/>
            <person name="Liu H."/>
            <person name="Zhao H."/>
            <person name="Xu D."/>
            <person name="Zhang Y."/>
        </authorList>
    </citation>
    <scope>NUCLEOTIDE SEQUENCE [LARGE SCALE GENOMIC DNA]</scope>
    <source>
        <strain evidence="2">cv. Punajuju</strain>
    </source>
</reference>
<reference evidence="1 2" key="2">
    <citation type="journal article" date="2022" name="Mol. Ecol. Resour.">
        <title>The genomes of chicory, endive, great burdock and yacon provide insights into Asteraceae paleo-polyploidization history and plant inulin production.</title>
        <authorList>
            <person name="Fan W."/>
            <person name="Wang S."/>
            <person name="Wang H."/>
            <person name="Wang A."/>
            <person name="Jiang F."/>
            <person name="Liu H."/>
            <person name="Zhao H."/>
            <person name="Xu D."/>
            <person name="Zhang Y."/>
        </authorList>
    </citation>
    <scope>NUCLEOTIDE SEQUENCE [LARGE SCALE GENOMIC DNA]</scope>
    <source>
        <strain evidence="2">cv. Punajuju</strain>
        <tissue evidence="1">Leaves</tissue>
    </source>
</reference>